<evidence type="ECO:0000313" key="2">
    <source>
        <dbReference type="Proteomes" id="UP000232688"/>
    </source>
</evidence>
<gene>
    <name evidence="1" type="ORF">RhiirA1_475283</name>
</gene>
<dbReference type="AlphaFoldDB" id="A0A2N0QX44"/>
<accession>A0A2N0QX44</accession>
<proteinExistence type="predicted"/>
<name>A0A2N0QX44_9GLOM</name>
<dbReference type="Proteomes" id="UP000232688">
    <property type="component" value="Unassembled WGS sequence"/>
</dbReference>
<reference evidence="1 2" key="1">
    <citation type="submission" date="2017-10" db="EMBL/GenBank/DDBJ databases">
        <title>Extensive intraspecific genome diversity in a model arbuscular mycorrhizal fungus.</title>
        <authorList>
            <person name="Chen E.C.H."/>
            <person name="Morin E."/>
            <person name="Baudet D."/>
            <person name="Noel J."/>
            <person name="Ndikumana S."/>
            <person name="Charron P."/>
            <person name="St-Onge C."/>
            <person name="Giorgi J."/>
            <person name="Grigoriev I.V."/>
            <person name="Roux C."/>
            <person name="Martin F.M."/>
            <person name="Corradi N."/>
        </authorList>
    </citation>
    <scope>NUCLEOTIDE SEQUENCE [LARGE SCALE GENOMIC DNA]</scope>
    <source>
        <strain evidence="1 2">A1</strain>
    </source>
</reference>
<organism evidence="1 2">
    <name type="scientific">Rhizophagus irregularis</name>
    <dbReference type="NCBI Taxonomy" id="588596"/>
    <lineage>
        <taxon>Eukaryota</taxon>
        <taxon>Fungi</taxon>
        <taxon>Fungi incertae sedis</taxon>
        <taxon>Mucoromycota</taxon>
        <taxon>Glomeromycotina</taxon>
        <taxon>Glomeromycetes</taxon>
        <taxon>Glomerales</taxon>
        <taxon>Glomeraceae</taxon>
        <taxon>Rhizophagus</taxon>
    </lineage>
</organism>
<dbReference type="VEuPathDB" id="FungiDB:RhiirA1_475283"/>
<dbReference type="EMBL" id="LLXH01002489">
    <property type="protein sequence ID" value="PKC55628.1"/>
    <property type="molecule type" value="Genomic_DNA"/>
</dbReference>
<reference evidence="1 2" key="2">
    <citation type="submission" date="2017-10" db="EMBL/GenBank/DDBJ databases">
        <title>Genome analyses suggest a sexual origin of heterokaryosis in a supposedly ancient asexual fungus.</title>
        <authorList>
            <person name="Corradi N."/>
            <person name="Sedzielewska K."/>
            <person name="Noel J."/>
            <person name="Charron P."/>
            <person name="Farinelli L."/>
            <person name="Marton T."/>
            <person name="Kruger M."/>
            <person name="Pelin A."/>
            <person name="Brachmann A."/>
            <person name="Corradi N."/>
        </authorList>
    </citation>
    <scope>NUCLEOTIDE SEQUENCE [LARGE SCALE GENOMIC DNA]</scope>
    <source>
        <strain evidence="1 2">A1</strain>
    </source>
</reference>
<evidence type="ECO:0000313" key="1">
    <source>
        <dbReference type="EMBL" id="PKC55628.1"/>
    </source>
</evidence>
<protein>
    <submittedName>
        <fullName evidence="1">Uncharacterized protein</fullName>
    </submittedName>
</protein>
<comment type="caution">
    <text evidence="1">The sequence shown here is derived from an EMBL/GenBank/DDBJ whole genome shotgun (WGS) entry which is preliminary data.</text>
</comment>
<sequence>MHPASRKLSDILEKLAKLFGLNKQSIEVYSMLSEDIRVLEKKMEDYHSKLKKRVNQSEKSVGWLGDDVEELHNFYSDLMSFA</sequence>